<organism evidence="2 3">
    <name type="scientific">Datura stramonium</name>
    <name type="common">Jimsonweed</name>
    <name type="synonym">Common thornapple</name>
    <dbReference type="NCBI Taxonomy" id="4076"/>
    <lineage>
        <taxon>Eukaryota</taxon>
        <taxon>Viridiplantae</taxon>
        <taxon>Streptophyta</taxon>
        <taxon>Embryophyta</taxon>
        <taxon>Tracheophyta</taxon>
        <taxon>Spermatophyta</taxon>
        <taxon>Magnoliopsida</taxon>
        <taxon>eudicotyledons</taxon>
        <taxon>Gunneridae</taxon>
        <taxon>Pentapetalae</taxon>
        <taxon>asterids</taxon>
        <taxon>lamiids</taxon>
        <taxon>Solanales</taxon>
        <taxon>Solanaceae</taxon>
        <taxon>Solanoideae</taxon>
        <taxon>Datureae</taxon>
        <taxon>Datura</taxon>
    </lineage>
</organism>
<dbReference type="EMBL" id="JACEIK010000006">
    <property type="protein sequence ID" value="MCD7446140.1"/>
    <property type="molecule type" value="Genomic_DNA"/>
</dbReference>
<evidence type="ECO:0000259" key="1">
    <source>
        <dbReference type="SMART" id="SM01037"/>
    </source>
</evidence>
<evidence type="ECO:0000313" key="2">
    <source>
        <dbReference type="EMBL" id="MCD7446140.1"/>
    </source>
</evidence>
<accession>A0ABS8RH19</accession>
<sequence length="147" mass="16901">MSLKGKLIGSVEVKCGGHSVHDVFHTKTHHIRNISPRLINHFEIHEGEVGKIGVVVSLKYIEDGKEKFDKVMIKDINPQNKSITWKVIEGDTLKLYNFFTIITSSEDQWITIIFEYEKKAEDISEPLSFLGYFLSVIKDIESHLLEK</sequence>
<evidence type="ECO:0000313" key="3">
    <source>
        <dbReference type="Proteomes" id="UP000823775"/>
    </source>
</evidence>
<proteinExistence type="predicted"/>
<dbReference type="Gene3D" id="3.30.530.20">
    <property type="match status" value="1"/>
</dbReference>
<keyword evidence="3" id="KW-1185">Reference proteome</keyword>
<protein>
    <recommendedName>
        <fullName evidence="1">Bet v I/Major latex protein domain-containing protein</fullName>
    </recommendedName>
</protein>
<dbReference type="Pfam" id="PF00407">
    <property type="entry name" value="Bet_v_1"/>
    <property type="match status" value="1"/>
</dbReference>
<dbReference type="SUPFAM" id="SSF55961">
    <property type="entry name" value="Bet v1-like"/>
    <property type="match status" value="1"/>
</dbReference>
<reference evidence="2 3" key="1">
    <citation type="journal article" date="2021" name="BMC Genomics">
        <title>Datura genome reveals duplications of psychoactive alkaloid biosynthetic genes and high mutation rate following tissue culture.</title>
        <authorList>
            <person name="Rajewski A."/>
            <person name="Carter-House D."/>
            <person name="Stajich J."/>
            <person name="Litt A."/>
        </authorList>
    </citation>
    <scope>NUCLEOTIDE SEQUENCE [LARGE SCALE GENOMIC DNA]</scope>
    <source>
        <strain evidence="2">AR-01</strain>
    </source>
</reference>
<dbReference type="Proteomes" id="UP000823775">
    <property type="component" value="Unassembled WGS sequence"/>
</dbReference>
<dbReference type="InterPro" id="IPR051761">
    <property type="entry name" value="MLP-like_ligand-binding"/>
</dbReference>
<dbReference type="InterPro" id="IPR000916">
    <property type="entry name" value="Bet_v_I/MLP"/>
</dbReference>
<dbReference type="SMART" id="SM01037">
    <property type="entry name" value="Bet_v_1"/>
    <property type="match status" value="1"/>
</dbReference>
<comment type="caution">
    <text evidence="2">The sequence shown here is derived from an EMBL/GenBank/DDBJ whole genome shotgun (WGS) entry which is preliminary data.</text>
</comment>
<gene>
    <name evidence="2" type="ORF">HAX54_041525</name>
</gene>
<name>A0ABS8RH19_DATST</name>
<feature type="domain" description="Bet v I/Major latex protein" evidence="1">
    <location>
        <begin position="2"/>
        <end position="147"/>
    </location>
</feature>
<dbReference type="InterPro" id="IPR023393">
    <property type="entry name" value="START-like_dom_sf"/>
</dbReference>
<dbReference type="PANTHER" id="PTHR31907">
    <property type="entry name" value="MLP-LIKE PROTEIN 423"/>
    <property type="match status" value="1"/>
</dbReference>